<proteinExistence type="predicted"/>
<evidence type="ECO:0000256" key="1">
    <source>
        <dbReference type="ARBA" id="ARBA00022670"/>
    </source>
</evidence>
<dbReference type="Gene3D" id="2.40.10.120">
    <property type="match status" value="1"/>
</dbReference>
<evidence type="ECO:0000259" key="3">
    <source>
        <dbReference type="PROSITE" id="PS50106"/>
    </source>
</evidence>
<dbReference type="SMART" id="SM00228">
    <property type="entry name" value="PDZ"/>
    <property type="match status" value="1"/>
</dbReference>
<dbReference type="InterPro" id="IPR001940">
    <property type="entry name" value="Peptidase_S1C"/>
</dbReference>
<dbReference type="SUPFAM" id="SSF50494">
    <property type="entry name" value="Trypsin-like serine proteases"/>
    <property type="match status" value="1"/>
</dbReference>
<dbReference type="PRINTS" id="PR00834">
    <property type="entry name" value="PROTEASES2C"/>
</dbReference>
<dbReference type="InterPro" id="IPR051201">
    <property type="entry name" value="Chloro_Bact_Ser_Proteases"/>
</dbReference>
<reference evidence="5" key="1">
    <citation type="journal article" date="2019" name="Int. J. Syst. Evol. Microbiol.">
        <title>The Global Catalogue of Microorganisms (GCM) 10K type strain sequencing project: providing services to taxonomists for standard genome sequencing and annotation.</title>
        <authorList>
            <consortium name="The Broad Institute Genomics Platform"/>
            <consortium name="The Broad Institute Genome Sequencing Center for Infectious Disease"/>
            <person name="Wu L."/>
            <person name="Ma J."/>
        </authorList>
    </citation>
    <scope>NUCLEOTIDE SEQUENCE [LARGE SCALE GENOMIC DNA]</scope>
    <source>
        <strain evidence="5">JCM 6305</strain>
    </source>
</reference>
<dbReference type="InterPro" id="IPR009003">
    <property type="entry name" value="Peptidase_S1_PA"/>
</dbReference>
<dbReference type="PANTHER" id="PTHR43343">
    <property type="entry name" value="PEPTIDASE S12"/>
    <property type="match status" value="1"/>
</dbReference>
<dbReference type="InterPro" id="IPR001478">
    <property type="entry name" value="PDZ"/>
</dbReference>
<keyword evidence="2" id="KW-0378">Hydrolase</keyword>
<gene>
    <name evidence="4" type="ORF">GCM10010405_09400</name>
</gene>
<dbReference type="RefSeq" id="WP_344320785.1">
    <property type="nucleotide sequence ID" value="NZ_BAAASZ010000007.1"/>
</dbReference>
<dbReference type="InterPro" id="IPR036034">
    <property type="entry name" value="PDZ_sf"/>
</dbReference>
<dbReference type="PANTHER" id="PTHR43343:SF3">
    <property type="entry name" value="PROTEASE DO-LIKE 8, CHLOROPLASTIC"/>
    <property type="match status" value="1"/>
</dbReference>
<dbReference type="SUPFAM" id="SSF50156">
    <property type="entry name" value="PDZ domain-like"/>
    <property type="match status" value="1"/>
</dbReference>
<keyword evidence="5" id="KW-1185">Reference proteome</keyword>
<dbReference type="InterPro" id="IPR041489">
    <property type="entry name" value="PDZ_6"/>
</dbReference>
<comment type="caution">
    <text evidence="4">The sequence shown here is derived from an EMBL/GenBank/DDBJ whole genome shotgun (WGS) entry which is preliminary data.</text>
</comment>
<sequence length="327" mass="33151">MSEQLSEPDRSPQERAALDSYSRIVTSVAAELTPKVAALNVAHRHPGGRFVAAAGSGVVFTDDGFLLTNAHVVGHADAGTVEFGEGGSTPFHVIGADPLSDLAVVRADGPTPPPVRLGDAARLRVGQLVVAVGNPLGLAGTVTAGVVSALGRSLPTWAGVAGRVIDDVIQTDAALNRGNSGGALATAGGEVVGINTAVAGIGLGLAVPINETSRQIIATLLTDGRVRRAYLGLATTPAPLPAGLRARTGRRSGLRVVEVVPGAPADRAGLRPGDLLLTVGGEPVTSARELQRLMLAETIGRPLPLTALRADALVDVIATPVELVTDD</sequence>
<evidence type="ECO:0000313" key="4">
    <source>
        <dbReference type="EMBL" id="GAA2428841.1"/>
    </source>
</evidence>
<evidence type="ECO:0000256" key="2">
    <source>
        <dbReference type="ARBA" id="ARBA00022801"/>
    </source>
</evidence>
<dbReference type="Pfam" id="PF13365">
    <property type="entry name" value="Trypsin_2"/>
    <property type="match status" value="1"/>
</dbReference>
<accession>A0ABP5WN90</accession>
<dbReference type="Pfam" id="PF17820">
    <property type="entry name" value="PDZ_6"/>
    <property type="match status" value="1"/>
</dbReference>
<name>A0ABP5WN90_9ACTN</name>
<evidence type="ECO:0000313" key="5">
    <source>
        <dbReference type="Proteomes" id="UP001501638"/>
    </source>
</evidence>
<dbReference type="EMBL" id="BAAASZ010000007">
    <property type="protein sequence ID" value="GAA2428841.1"/>
    <property type="molecule type" value="Genomic_DNA"/>
</dbReference>
<organism evidence="4 5">
    <name type="scientific">Streptomyces macrosporus</name>
    <dbReference type="NCBI Taxonomy" id="44032"/>
    <lineage>
        <taxon>Bacteria</taxon>
        <taxon>Bacillati</taxon>
        <taxon>Actinomycetota</taxon>
        <taxon>Actinomycetes</taxon>
        <taxon>Kitasatosporales</taxon>
        <taxon>Streptomycetaceae</taxon>
        <taxon>Streptomyces</taxon>
    </lineage>
</organism>
<dbReference type="Proteomes" id="UP001501638">
    <property type="component" value="Unassembled WGS sequence"/>
</dbReference>
<dbReference type="Gene3D" id="2.30.42.10">
    <property type="match status" value="1"/>
</dbReference>
<feature type="domain" description="PDZ" evidence="3">
    <location>
        <begin position="230"/>
        <end position="311"/>
    </location>
</feature>
<protein>
    <submittedName>
        <fullName evidence="4">Trypsin-like peptidase domain-containing protein</fullName>
    </submittedName>
</protein>
<keyword evidence="1" id="KW-0645">Protease</keyword>
<dbReference type="PROSITE" id="PS50106">
    <property type="entry name" value="PDZ"/>
    <property type="match status" value="1"/>
</dbReference>